<protein>
    <submittedName>
        <fullName evidence="1">Uncharacterized protein</fullName>
    </submittedName>
</protein>
<evidence type="ECO:0000313" key="2">
    <source>
        <dbReference type="Proteomes" id="UP000009058"/>
    </source>
</evidence>
<keyword evidence="2" id="KW-1185">Reference proteome</keyword>
<dbReference type="AlphaFoldDB" id="G4MP72"/>
<reference key="2">
    <citation type="submission" date="2011-05" db="EMBL/GenBank/DDBJ databases">
        <title>The Genome Sequence of Magnaporthe oryzae 70-15.</title>
        <authorList>
            <consortium name="The Broad Institute Genome Sequencing Platform"/>
            <person name="Ma L.-J."/>
            <person name="Dead R."/>
            <person name="Young S.K."/>
            <person name="Zeng Q."/>
            <person name="Gargeya S."/>
            <person name="Fitzgerald M."/>
            <person name="Haas B."/>
            <person name="Abouelleil A."/>
            <person name="Alvarado L."/>
            <person name="Arachchi H.M."/>
            <person name="Berlin A."/>
            <person name="Brown A."/>
            <person name="Chapman S.B."/>
            <person name="Chen Z."/>
            <person name="Dunbar C."/>
            <person name="Freedman E."/>
            <person name="Gearin G."/>
            <person name="Gellesch M."/>
            <person name="Goldberg J."/>
            <person name="Griggs A."/>
            <person name="Gujja S."/>
            <person name="Heiman D."/>
            <person name="Howarth C."/>
            <person name="Larson L."/>
            <person name="Lui A."/>
            <person name="MacDonald P.J.P."/>
            <person name="Mehta T."/>
            <person name="Montmayeur A."/>
            <person name="Murphy C."/>
            <person name="Neiman D."/>
            <person name="Pearson M."/>
            <person name="Priest M."/>
            <person name="Roberts A."/>
            <person name="Saif S."/>
            <person name="Shea T."/>
            <person name="Shenoy N."/>
            <person name="Sisk P."/>
            <person name="Stolte C."/>
            <person name="Sykes S."/>
            <person name="Yandava C."/>
            <person name="Wortman J."/>
            <person name="Nusbaum C."/>
            <person name="Birren B."/>
        </authorList>
    </citation>
    <scope>NUCLEOTIDE SEQUENCE</scope>
    <source>
        <strain>70-15</strain>
    </source>
</reference>
<dbReference type="Proteomes" id="UP000009058">
    <property type="component" value="Chromosome 1"/>
</dbReference>
<dbReference type="KEGG" id="mgr:MGG_16048"/>
<proteinExistence type="predicted"/>
<evidence type="ECO:0000313" key="1">
    <source>
        <dbReference type="EMBL" id="EHA56331.1"/>
    </source>
</evidence>
<dbReference type="HOGENOM" id="CLU_2923089_0_0_1"/>
<accession>G4MP72</accession>
<name>G4MP72_PYRO7</name>
<sequence length="61" mass="6703">MAKCWCILNHSISEHYTKLACRKTGSLIMEGNNIYCFKGVTLSEWETACENAGADGGNCNN</sequence>
<dbReference type="RefSeq" id="XP_003708943.1">
    <property type="nucleotide sequence ID" value="XM_003708895.1"/>
</dbReference>
<dbReference type="EMBL" id="CM001231">
    <property type="protein sequence ID" value="EHA56331.1"/>
    <property type="molecule type" value="Genomic_DNA"/>
</dbReference>
<dbReference type="VEuPathDB" id="FungiDB:MGG_16048"/>
<dbReference type="GeneID" id="12985719"/>
<organism evidence="1 2">
    <name type="scientific">Pyricularia oryzae (strain 70-15 / ATCC MYA-4617 / FGSC 8958)</name>
    <name type="common">Rice blast fungus</name>
    <name type="synonym">Magnaporthe oryzae</name>
    <dbReference type="NCBI Taxonomy" id="242507"/>
    <lineage>
        <taxon>Eukaryota</taxon>
        <taxon>Fungi</taxon>
        <taxon>Dikarya</taxon>
        <taxon>Ascomycota</taxon>
        <taxon>Pezizomycotina</taxon>
        <taxon>Sordariomycetes</taxon>
        <taxon>Sordariomycetidae</taxon>
        <taxon>Magnaporthales</taxon>
        <taxon>Pyriculariaceae</taxon>
        <taxon>Pyricularia</taxon>
    </lineage>
</organism>
<reference evidence="1 2" key="1">
    <citation type="journal article" date="2005" name="Nature">
        <title>The genome sequence of the rice blast fungus Magnaporthe grisea.</title>
        <authorList>
            <person name="Dean R.A."/>
            <person name="Talbot N.J."/>
            <person name="Ebbole D.J."/>
            <person name="Farman M.L."/>
            <person name="Mitchell T.K."/>
            <person name="Orbach M.J."/>
            <person name="Thon M."/>
            <person name="Kulkarni R."/>
            <person name="Xu J.R."/>
            <person name="Pan H."/>
            <person name="Read N.D."/>
            <person name="Lee Y.H."/>
            <person name="Carbone I."/>
            <person name="Brown D."/>
            <person name="Oh Y.Y."/>
            <person name="Donofrio N."/>
            <person name="Jeong J.S."/>
            <person name="Soanes D.M."/>
            <person name="Djonovic S."/>
            <person name="Kolomiets E."/>
            <person name="Rehmeyer C."/>
            <person name="Li W."/>
            <person name="Harding M."/>
            <person name="Kim S."/>
            <person name="Lebrun M.H."/>
            <person name="Bohnert H."/>
            <person name="Coughlan S."/>
            <person name="Butler J."/>
            <person name="Calvo S."/>
            <person name="Ma L.J."/>
            <person name="Nicol R."/>
            <person name="Purcell S."/>
            <person name="Nusbaum C."/>
            <person name="Galagan J.E."/>
            <person name="Birren B.W."/>
        </authorList>
    </citation>
    <scope>NUCLEOTIDE SEQUENCE [LARGE SCALE GENOMIC DNA]</scope>
    <source>
        <strain evidence="2">70-15 / ATCC MYA-4617 / FGSC 8958</strain>
    </source>
</reference>
<gene>
    <name evidence="1" type="ORF">MGG_16048</name>
</gene>
<dbReference type="InParanoid" id="G4MP72"/>